<feature type="domain" description="L,D-TPase catalytic" evidence="8">
    <location>
        <begin position="41"/>
        <end position="177"/>
    </location>
</feature>
<dbReference type="PANTHER" id="PTHR36699:SF1">
    <property type="entry name" value="L,D-TRANSPEPTIDASE YAFK-RELATED"/>
    <property type="match status" value="1"/>
</dbReference>
<evidence type="ECO:0000259" key="8">
    <source>
        <dbReference type="PROSITE" id="PS52029"/>
    </source>
</evidence>
<dbReference type="GO" id="GO:0008360">
    <property type="term" value="P:regulation of cell shape"/>
    <property type="evidence" value="ECO:0007669"/>
    <property type="project" value="UniProtKB-UniRule"/>
</dbReference>
<comment type="pathway">
    <text evidence="1 7">Cell wall biogenesis; peptidoglycan biosynthesis.</text>
</comment>
<dbReference type="GO" id="GO:0004180">
    <property type="term" value="F:carboxypeptidase activity"/>
    <property type="evidence" value="ECO:0007669"/>
    <property type="project" value="UniProtKB-ARBA"/>
</dbReference>
<gene>
    <name evidence="9" type="ORF">K8I29_17725</name>
</gene>
<comment type="caution">
    <text evidence="9">The sequence shown here is derived from an EMBL/GenBank/DDBJ whole genome shotgun (WGS) entry which is preliminary data.</text>
</comment>
<dbReference type="GO" id="GO:0016740">
    <property type="term" value="F:transferase activity"/>
    <property type="evidence" value="ECO:0007669"/>
    <property type="project" value="UniProtKB-KW"/>
</dbReference>
<reference evidence="9" key="2">
    <citation type="submission" date="2021-08" db="EMBL/GenBank/DDBJ databases">
        <authorList>
            <person name="Dalcin Martins P."/>
        </authorList>
    </citation>
    <scope>NUCLEOTIDE SEQUENCE</scope>
    <source>
        <strain evidence="9">MAG_39</strain>
    </source>
</reference>
<dbReference type="GO" id="GO:0009252">
    <property type="term" value="P:peptidoglycan biosynthetic process"/>
    <property type="evidence" value="ECO:0007669"/>
    <property type="project" value="UniProtKB-KW"/>
</dbReference>
<keyword evidence="3" id="KW-0808">Transferase</keyword>
<dbReference type="GO" id="GO:0071555">
    <property type="term" value="P:cell wall organization"/>
    <property type="evidence" value="ECO:0007669"/>
    <property type="project" value="UniProtKB-UniRule"/>
</dbReference>
<dbReference type="InterPro" id="IPR038063">
    <property type="entry name" value="Transpep_catalytic_dom"/>
</dbReference>
<evidence type="ECO:0000256" key="1">
    <source>
        <dbReference type="ARBA" id="ARBA00004752"/>
    </source>
</evidence>
<protein>
    <submittedName>
        <fullName evidence="9">L,D-transpeptidase family protein</fullName>
    </submittedName>
</protein>
<comment type="similarity">
    <text evidence="2">Belongs to the YkuD family.</text>
</comment>
<dbReference type="PANTHER" id="PTHR36699">
    <property type="entry name" value="LD-TRANSPEPTIDASE"/>
    <property type="match status" value="1"/>
</dbReference>
<keyword evidence="4 7" id="KW-0133">Cell shape</keyword>
<keyword evidence="6 7" id="KW-0961">Cell wall biogenesis/degradation</keyword>
<evidence type="ECO:0000256" key="4">
    <source>
        <dbReference type="ARBA" id="ARBA00022960"/>
    </source>
</evidence>
<evidence type="ECO:0000256" key="3">
    <source>
        <dbReference type="ARBA" id="ARBA00022679"/>
    </source>
</evidence>
<sequence length="178" mass="19787">MGRRKRLRKSAMTAGIILLAGMILSGLTVPECTEASADTADKVFVIKNKRVMFLLREGEILKSYRISLGRQPLGHKVRAGDKRTPEGTYLLDYRNPNSRFHKGFHISYPNEADTARALRLGVPPGGDIMLHGLSSLREPLGKGHRREDWTDGCIAVTNAEIEEIWKLVPDGTPIEITP</sequence>
<name>A0A953M311_9BACT</name>
<dbReference type="AlphaFoldDB" id="A0A953M311"/>
<organism evidence="9 10">
    <name type="scientific">Candidatus Nitrobium versatile</name>
    <dbReference type="NCBI Taxonomy" id="2884831"/>
    <lineage>
        <taxon>Bacteria</taxon>
        <taxon>Pseudomonadati</taxon>
        <taxon>Nitrospirota</taxon>
        <taxon>Nitrospiria</taxon>
        <taxon>Nitrospirales</taxon>
        <taxon>Nitrospiraceae</taxon>
        <taxon>Candidatus Nitrobium</taxon>
    </lineage>
</organism>
<proteinExistence type="inferred from homology"/>
<accession>A0A953M311</accession>
<feature type="active site" description="Proton donor/acceptor" evidence="7">
    <location>
        <position position="131"/>
    </location>
</feature>
<dbReference type="InterPro" id="IPR005490">
    <property type="entry name" value="LD_TPept_cat_dom"/>
</dbReference>
<dbReference type="SUPFAM" id="SSF141523">
    <property type="entry name" value="L,D-transpeptidase catalytic domain-like"/>
    <property type="match status" value="1"/>
</dbReference>
<dbReference type="EMBL" id="JAIOIV010000133">
    <property type="protein sequence ID" value="MBZ0158040.1"/>
    <property type="molecule type" value="Genomic_DNA"/>
</dbReference>
<keyword evidence="5 7" id="KW-0573">Peptidoglycan synthesis</keyword>
<reference evidence="9" key="1">
    <citation type="journal article" date="2021" name="bioRxiv">
        <title>Unraveling nitrogen, sulfur and carbon metabolic pathways and microbial community transcriptional responses to substrate deprivation and toxicity stresses in a bioreactor mimicking anoxic brackish coastal sediment conditions.</title>
        <authorList>
            <person name="Martins P.D."/>
            <person name="Echeveste M.J."/>
            <person name="Arshad A."/>
            <person name="Kurth J."/>
            <person name="Ouboter H."/>
            <person name="Jetten M.S.M."/>
            <person name="Welte C.U."/>
        </authorList>
    </citation>
    <scope>NUCLEOTIDE SEQUENCE</scope>
    <source>
        <strain evidence="9">MAG_39</strain>
    </source>
</reference>
<evidence type="ECO:0000256" key="7">
    <source>
        <dbReference type="PROSITE-ProRule" id="PRU01373"/>
    </source>
</evidence>
<evidence type="ECO:0000256" key="2">
    <source>
        <dbReference type="ARBA" id="ARBA00005992"/>
    </source>
</evidence>
<dbReference type="PROSITE" id="PS52029">
    <property type="entry name" value="LD_TPASE"/>
    <property type="match status" value="1"/>
</dbReference>
<evidence type="ECO:0000313" key="9">
    <source>
        <dbReference type="EMBL" id="MBZ0158040.1"/>
    </source>
</evidence>
<evidence type="ECO:0000313" key="10">
    <source>
        <dbReference type="Proteomes" id="UP000705867"/>
    </source>
</evidence>
<dbReference type="CDD" id="cd16913">
    <property type="entry name" value="YkuD_like"/>
    <property type="match status" value="1"/>
</dbReference>
<dbReference type="Pfam" id="PF03734">
    <property type="entry name" value="YkuD"/>
    <property type="match status" value="1"/>
</dbReference>
<evidence type="ECO:0000256" key="6">
    <source>
        <dbReference type="ARBA" id="ARBA00023316"/>
    </source>
</evidence>
<feature type="active site" description="Nucleophile" evidence="7">
    <location>
        <position position="153"/>
    </location>
</feature>
<evidence type="ECO:0000256" key="5">
    <source>
        <dbReference type="ARBA" id="ARBA00022984"/>
    </source>
</evidence>
<dbReference type="Proteomes" id="UP000705867">
    <property type="component" value="Unassembled WGS sequence"/>
</dbReference>
<dbReference type="Gene3D" id="2.40.440.10">
    <property type="entry name" value="L,D-transpeptidase catalytic domain-like"/>
    <property type="match status" value="1"/>
</dbReference>